<reference evidence="2" key="2">
    <citation type="submission" date="2015-01" db="EMBL/GenBank/DDBJ databases">
        <title>Evolutionary Origins and Diversification of the Mycorrhizal Mutualists.</title>
        <authorList>
            <consortium name="DOE Joint Genome Institute"/>
            <consortium name="Mycorrhizal Genomics Consortium"/>
            <person name="Kohler A."/>
            <person name="Kuo A."/>
            <person name="Nagy L.G."/>
            <person name="Floudas D."/>
            <person name="Copeland A."/>
            <person name="Barry K.W."/>
            <person name="Cichocki N."/>
            <person name="Veneault-Fourrey C."/>
            <person name="LaButti K."/>
            <person name="Lindquist E.A."/>
            <person name="Lipzen A."/>
            <person name="Lundell T."/>
            <person name="Morin E."/>
            <person name="Murat C."/>
            <person name="Riley R."/>
            <person name="Ohm R."/>
            <person name="Sun H."/>
            <person name="Tunlid A."/>
            <person name="Henrissat B."/>
            <person name="Grigoriev I.V."/>
            <person name="Hibbett D.S."/>
            <person name="Martin F."/>
        </authorList>
    </citation>
    <scope>NUCLEOTIDE SEQUENCE [LARGE SCALE GENOMIC DNA]</scope>
    <source>
        <strain evidence="2">MUT 4182</strain>
    </source>
</reference>
<gene>
    <name evidence="1" type="ORF">M407DRAFT_244813</name>
</gene>
<evidence type="ECO:0000313" key="1">
    <source>
        <dbReference type="EMBL" id="KIO23339.1"/>
    </source>
</evidence>
<sequence length="94" mass="10965">MSNRHSKAPNVELFAKAIMKESTYDEFVSRRARRELRSFVGLSVWTAGNGERRWITTDSELMAQLPRRRTNRTGFWSIIVRAPKMCAAQKRSMM</sequence>
<accession>A0A0C3QED8</accession>
<organism evidence="1 2">
    <name type="scientific">Tulasnella calospora MUT 4182</name>
    <dbReference type="NCBI Taxonomy" id="1051891"/>
    <lineage>
        <taxon>Eukaryota</taxon>
        <taxon>Fungi</taxon>
        <taxon>Dikarya</taxon>
        <taxon>Basidiomycota</taxon>
        <taxon>Agaricomycotina</taxon>
        <taxon>Agaricomycetes</taxon>
        <taxon>Cantharellales</taxon>
        <taxon>Tulasnellaceae</taxon>
        <taxon>Tulasnella</taxon>
    </lineage>
</organism>
<reference evidence="1 2" key="1">
    <citation type="submission" date="2014-04" db="EMBL/GenBank/DDBJ databases">
        <authorList>
            <consortium name="DOE Joint Genome Institute"/>
            <person name="Kuo A."/>
            <person name="Girlanda M."/>
            <person name="Perotto S."/>
            <person name="Kohler A."/>
            <person name="Nagy L.G."/>
            <person name="Floudas D."/>
            <person name="Copeland A."/>
            <person name="Barry K.W."/>
            <person name="Cichocki N."/>
            <person name="Veneault-Fourrey C."/>
            <person name="LaButti K."/>
            <person name="Lindquist E.A."/>
            <person name="Lipzen A."/>
            <person name="Lundell T."/>
            <person name="Morin E."/>
            <person name="Murat C."/>
            <person name="Sun H."/>
            <person name="Tunlid A."/>
            <person name="Henrissat B."/>
            <person name="Grigoriev I.V."/>
            <person name="Hibbett D.S."/>
            <person name="Martin F."/>
            <person name="Nordberg H.P."/>
            <person name="Cantor M.N."/>
            <person name="Hua S.X."/>
        </authorList>
    </citation>
    <scope>NUCLEOTIDE SEQUENCE [LARGE SCALE GENOMIC DNA]</scope>
    <source>
        <strain evidence="1 2">MUT 4182</strain>
    </source>
</reference>
<evidence type="ECO:0000313" key="2">
    <source>
        <dbReference type="Proteomes" id="UP000054248"/>
    </source>
</evidence>
<name>A0A0C3QED8_9AGAM</name>
<protein>
    <submittedName>
        <fullName evidence="1">Carbohydrate-binding module family 12 protein</fullName>
    </submittedName>
</protein>
<dbReference type="HOGENOM" id="CLU_2387775_0_0_1"/>
<dbReference type="EMBL" id="KN823087">
    <property type="protein sequence ID" value="KIO23339.1"/>
    <property type="molecule type" value="Genomic_DNA"/>
</dbReference>
<dbReference type="AlphaFoldDB" id="A0A0C3QED8"/>
<keyword evidence="2" id="KW-1185">Reference proteome</keyword>
<dbReference type="Proteomes" id="UP000054248">
    <property type="component" value="Unassembled WGS sequence"/>
</dbReference>
<proteinExistence type="predicted"/>